<feature type="transmembrane region" description="Helical" evidence="1">
    <location>
        <begin position="17"/>
        <end position="35"/>
    </location>
</feature>
<evidence type="ECO:0000256" key="1">
    <source>
        <dbReference type="SAM" id="Phobius"/>
    </source>
</evidence>
<feature type="transmembrane region" description="Helical" evidence="1">
    <location>
        <begin position="82"/>
        <end position="100"/>
    </location>
</feature>
<feature type="transmembrane region" description="Helical" evidence="1">
    <location>
        <begin position="47"/>
        <end position="73"/>
    </location>
</feature>
<feature type="transmembrane region" description="Helical" evidence="1">
    <location>
        <begin position="120"/>
        <end position="145"/>
    </location>
</feature>
<name>A0A1V3NRQ7_9GAMM</name>
<reference evidence="2 3" key="1">
    <citation type="submission" date="2017-02" db="EMBL/GenBank/DDBJ databases">
        <title>Genomic diversity within the haloalkaliphilic genus Thioalkalivibrio.</title>
        <authorList>
            <person name="Ahn A.-C."/>
            <person name="Meier-Kolthoff J."/>
            <person name="Overmars L."/>
            <person name="Richter M."/>
            <person name="Woyke T."/>
            <person name="Sorokin D.Y."/>
            <person name="Muyzer G."/>
        </authorList>
    </citation>
    <scope>NUCLEOTIDE SEQUENCE [LARGE SCALE GENOMIC DNA]</scope>
    <source>
        <strain evidence="2 3">ALJD</strain>
    </source>
</reference>
<dbReference type="STRING" id="108003.B1C78_03045"/>
<dbReference type="RefSeq" id="WP_077277661.1">
    <property type="nucleotide sequence ID" value="NZ_MVBK01000018.1"/>
</dbReference>
<gene>
    <name evidence="2" type="ORF">B1C78_03045</name>
</gene>
<organism evidence="2 3">
    <name type="scientific">Thioalkalivibrio denitrificans</name>
    <dbReference type="NCBI Taxonomy" id="108003"/>
    <lineage>
        <taxon>Bacteria</taxon>
        <taxon>Pseudomonadati</taxon>
        <taxon>Pseudomonadota</taxon>
        <taxon>Gammaproteobacteria</taxon>
        <taxon>Chromatiales</taxon>
        <taxon>Ectothiorhodospiraceae</taxon>
        <taxon>Thioalkalivibrio</taxon>
    </lineage>
</organism>
<keyword evidence="3" id="KW-1185">Reference proteome</keyword>
<comment type="caution">
    <text evidence="2">The sequence shown here is derived from an EMBL/GenBank/DDBJ whole genome shotgun (WGS) entry which is preliminary data.</text>
</comment>
<proteinExistence type="predicted"/>
<evidence type="ECO:0000313" key="3">
    <source>
        <dbReference type="Proteomes" id="UP000189462"/>
    </source>
</evidence>
<keyword evidence="1" id="KW-1133">Transmembrane helix</keyword>
<keyword evidence="1" id="KW-0472">Membrane</keyword>
<accession>A0A1V3NRQ7</accession>
<sequence length="147" mass="16646">MISFNGNRSWLHVLRRYLLFIAVGNLVWEFAHMPLYTLWETGTTEQIILYGLHCTVGDVLIALSALVIALFVFGTPAWPADGYVRVGIAAVILGLGYTIFSEWLNVEVREAWAYRDIMPIVPLVNAGLTPMLQWIVLPIFGLWLARR</sequence>
<protein>
    <submittedName>
        <fullName evidence="2">Uncharacterized protein</fullName>
    </submittedName>
</protein>
<dbReference type="EMBL" id="MVBK01000018">
    <property type="protein sequence ID" value="OOG27643.1"/>
    <property type="molecule type" value="Genomic_DNA"/>
</dbReference>
<keyword evidence="1" id="KW-0812">Transmembrane</keyword>
<dbReference type="Proteomes" id="UP000189462">
    <property type="component" value="Unassembled WGS sequence"/>
</dbReference>
<dbReference type="OrthoDB" id="512864at2"/>
<evidence type="ECO:0000313" key="2">
    <source>
        <dbReference type="EMBL" id="OOG27643.1"/>
    </source>
</evidence>
<dbReference type="AlphaFoldDB" id="A0A1V3NRQ7"/>